<dbReference type="EMBL" id="JAQHRD010000003">
    <property type="protein sequence ID" value="KAJ6443498.1"/>
    <property type="molecule type" value="Genomic_DNA"/>
</dbReference>
<protein>
    <submittedName>
        <fullName evidence="1">Uncharacterized protein</fullName>
    </submittedName>
</protein>
<accession>A0AB34FWN8</accession>
<sequence>MSASAIHGQVSCARRPEATVPIDGHPPRWANNGMAATTIHSSLNAPTHHQNNVVVGSCGSSFFFFFTTRIRI</sequence>
<comment type="caution">
    <text evidence="1">The sequence shown here is derived from an EMBL/GenBank/DDBJ whole genome shotgun (WGS) entry which is preliminary data.</text>
</comment>
<reference evidence="1" key="1">
    <citation type="submission" date="2023-01" db="EMBL/GenBank/DDBJ databases">
        <title>The growth and conidiation of Purpureocillium lavendulum are regulated by nitrogen source and histone H3K14 acetylation.</title>
        <authorList>
            <person name="Tang P."/>
            <person name="Han J."/>
            <person name="Zhang C."/>
            <person name="Tang P."/>
            <person name="Qi F."/>
            <person name="Zhang K."/>
            <person name="Liang L."/>
        </authorList>
    </citation>
    <scope>NUCLEOTIDE SEQUENCE</scope>
    <source>
        <strain evidence="1">YMF1.00683</strain>
    </source>
</reference>
<proteinExistence type="predicted"/>
<dbReference type="Proteomes" id="UP001163105">
    <property type="component" value="Unassembled WGS sequence"/>
</dbReference>
<evidence type="ECO:0000313" key="2">
    <source>
        <dbReference type="Proteomes" id="UP001163105"/>
    </source>
</evidence>
<gene>
    <name evidence="1" type="ORF">O9K51_04677</name>
</gene>
<name>A0AB34FWN8_9HYPO</name>
<evidence type="ECO:0000313" key="1">
    <source>
        <dbReference type="EMBL" id="KAJ6443498.1"/>
    </source>
</evidence>
<organism evidence="1 2">
    <name type="scientific">Purpureocillium lavendulum</name>
    <dbReference type="NCBI Taxonomy" id="1247861"/>
    <lineage>
        <taxon>Eukaryota</taxon>
        <taxon>Fungi</taxon>
        <taxon>Dikarya</taxon>
        <taxon>Ascomycota</taxon>
        <taxon>Pezizomycotina</taxon>
        <taxon>Sordariomycetes</taxon>
        <taxon>Hypocreomycetidae</taxon>
        <taxon>Hypocreales</taxon>
        <taxon>Ophiocordycipitaceae</taxon>
        <taxon>Purpureocillium</taxon>
    </lineage>
</organism>
<dbReference type="AlphaFoldDB" id="A0AB34FWN8"/>
<keyword evidence="2" id="KW-1185">Reference proteome</keyword>